<dbReference type="InterPro" id="IPR009091">
    <property type="entry name" value="RCC1/BLIP-II"/>
</dbReference>
<evidence type="ECO:0000256" key="2">
    <source>
        <dbReference type="PROSITE-ProRule" id="PRU00235"/>
    </source>
</evidence>
<keyword evidence="1" id="KW-0677">Repeat</keyword>
<evidence type="ECO:0000313" key="4">
    <source>
        <dbReference type="EMBL" id="KAF2086705.1"/>
    </source>
</evidence>
<dbReference type="PANTHER" id="PTHR22870:SF466">
    <property type="entry name" value="ANKYRIN REPEAT-CONTAINING PROTEIN"/>
    <property type="match status" value="1"/>
</dbReference>
<dbReference type="InterPro" id="IPR058923">
    <property type="entry name" value="RCC1-like_dom"/>
</dbReference>
<feature type="repeat" description="RCC1" evidence="2">
    <location>
        <begin position="1"/>
        <end position="52"/>
    </location>
</feature>
<dbReference type="Proteomes" id="UP000799776">
    <property type="component" value="Unassembled WGS sequence"/>
</dbReference>
<keyword evidence="5" id="KW-1185">Reference proteome</keyword>
<sequence length="347" mass="36669">MPLYALGSNGMGQLGVGHEEDLNAPQLVRIDGLKNPIQIAAGGNHTLILQENGVVHTVGDVSHGRCADNQCAGKSDFAKLISMVAATWTASTYVSAEGSGAGVPQVQEAVYGCGQGMKGELGLGIALTSWTSPKLLEYELQNFPPRGTKVVDISSSMGHTVVVLDNGTVYGWGQGRKGQLGQPEDAAWSPRKIEGIPFPVKRVACGKEFTYLVGDSAQGHHMILGADKWSVKTNAPEKVPDYVDIGAAWGSIYVLLHTGRLLSWGRNDHKQLAPDGLPSLDMIAVGSEHVLAKTSRGKVIAWGWGEHGNCGVPINANGDVASWNHIPVQGKVKLLGAGCATSFIYTE</sequence>
<dbReference type="AlphaFoldDB" id="A0A9P4HWU6"/>
<protein>
    <submittedName>
        <fullName evidence="4">RCC1/BLIP-II</fullName>
    </submittedName>
</protein>
<reference evidence="4" key="1">
    <citation type="journal article" date="2020" name="Stud. Mycol.">
        <title>101 Dothideomycetes genomes: a test case for predicting lifestyles and emergence of pathogens.</title>
        <authorList>
            <person name="Haridas S."/>
            <person name="Albert R."/>
            <person name="Binder M."/>
            <person name="Bloem J."/>
            <person name="Labutti K."/>
            <person name="Salamov A."/>
            <person name="Andreopoulos B."/>
            <person name="Baker S."/>
            <person name="Barry K."/>
            <person name="Bills G."/>
            <person name="Bluhm B."/>
            <person name="Cannon C."/>
            <person name="Castanera R."/>
            <person name="Culley D."/>
            <person name="Daum C."/>
            <person name="Ezra D."/>
            <person name="Gonzalez J."/>
            <person name="Henrissat B."/>
            <person name="Kuo A."/>
            <person name="Liang C."/>
            <person name="Lipzen A."/>
            <person name="Lutzoni F."/>
            <person name="Magnuson J."/>
            <person name="Mondo S."/>
            <person name="Nolan M."/>
            <person name="Ohm R."/>
            <person name="Pangilinan J."/>
            <person name="Park H.-J."/>
            <person name="Ramirez L."/>
            <person name="Alfaro M."/>
            <person name="Sun H."/>
            <person name="Tritt A."/>
            <person name="Yoshinaga Y."/>
            <person name="Zwiers L.-H."/>
            <person name="Turgeon B."/>
            <person name="Goodwin S."/>
            <person name="Spatafora J."/>
            <person name="Crous P."/>
            <person name="Grigoriev I."/>
        </authorList>
    </citation>
    <scope>NUCLEOTIDE SEQUENCE</scope>
    <source>
        <strain evidence="4">CBS 121410</strain>
    </source>
</reference>
<proteinExistence type="predicted"/>
<accession>A0A9P4HWU6</accession>
<dbReference type="InterPro" id="IPR000408">
    <property type="entry name" value="Reg_chr_condens"/>
</dbReference>
<organism evidence="4 5">
    <name type="scientific">Saccharata proteae CBS 121410</name>
    <dbReference type="NCBI Taxonomy" id="1314787"/>
    <lineage>
        <taxon>Eukaryota</taxon>
        <taxon>Fungi</taxon>
        <taxon>Dikarya</taxon>
        <taxon>Ascomycota</taxon>
        <taxon>Pezizomycotina</taxon>
        <taxon>Dothideomycetes</taxon>
        <taxon>Dothideomycetes incertae sedis</taxon>
        <taxon>Botryosphaeriales</taxon>
        <taxon>Saccharataceae</taxon>
        <taxon>Saccharata</taxon>
    </lineage>
</organism>
<evidence type="ECO:0000313" key="5">
    <source>
        <dbReference type="Proteomes" id="UP000799776"/>
    </source>
</evidence>
<feature type="repeat" description="RCC1" evidence="2">
    <location>
        <begin position="167"/>
        <end position="216"/>
    </location>
</feature>
<name>A0A9P4HWU6_9PEZI</name>
<gene>
    <name evidence="4" type="ORF">K490DRAFT_57615</name>
</gene>
<dbReference type="PANTHER" id="PTHR22870">
    <property type="entry name" value="REGULATOR OF CHROMOSOME CONDENSATION"/>
    <property type="match status" value="1"/>
</dbReference>
<dbReference type="Gene3D" id="2.130.10.30">
    <property type="entry name" value="Regulator of chromosome condensation 1/beta-lactamase-inhibitor protein II"/>
    <property type="match status" value="2"/>
</dbReference>
<dbReference type="InterPro" id="IPR051210">
    <property type="entry name" value="Ub_ligase/GEF_domain"/>
</dbReference>
<feature type="repeat" description="RCC1" evidence="2">
    <location>
        <begin position="108"/>
        <end position="166"/>
    </location>
</feature>
<evidence type="ECO:0000256" key="1">
    <source>
        <dbReference type="ARBA" id="ARBA00022737"/>
    </source>
</evidence>
<dbReference type="SUPFAM" id="SSF50985">
    <property type="entry name" value="RCC1/BLIP-II"/>
    <property type="match status" value="1"/>
</dbReference>
<dbReference type="EMBL" id="ML978723">
    <property type="protein sequence ID" value="KAF2086705.1"/>
    <property type="molecule type" value="Genomic_DNA"/>
</dbReference>
<feature type="repeat" description="RCC1" evidence="2">
    <location>
        <begin position="259"/>
        <end position="296"/>
    </location>
</feature>
<dbReference type="Pfam" id="PF25390">
    <property type="entry name" value="WD40_RLD"/>
    <property type="match status" value="1"/>
</dbReference>
<dbReference type="PROSITE" id="PS50012">
    <property type="entry name" value="RCC1_3"/>
    <property type="match status" value="4"/>
</dbReference>
<comment type="caution">
    <text evidence="4">The sequence shown here is derived from an EMBL/GenBank/DDBJ whole genome shotgun (WGS) entry which is preliminary data.</text>
</comment>
<evidence type="ECO:0000259" key="3">
    <source>
        <dbReference type="Pfam" id="PF25390"/>
    </source>
</evidence>
<dbReference type="OrthoDB" id="5370059at2759"/>
<feature type="domain" description="RCC1-like" evidence="3">
    <location>
        <begin position="3"/>
        <end position="343"/>
    </location>
</feature>
<dbReference type="PRINTS" id="PR00633">
    <property type="entry name" value="RCCNDNSATION"/>
</dbReference>